<sequence>MQLIFFDVQYLGKHFNYDKLVFNYIFEHIYLLKSKADDFCIESFGLKLNFLRFFSIIIYYESIPLDSHDRKLYLLWTRIFLYVCLFLMKKALFLLKLLVQL</sequence>
<dbReference type="Proteomes" id="UP000003163">
    <property type="component" value="Unassembled WGS sequence"/>
</dbReference>
<evidence type="ECO:0000313" key="2">
    <source>
        <dbReference type="Proteomes" id="UP000003163"/>
    </source>
</evidence>
<comment type="caution">
    <text evidence="1">The sequence shown here is derived from an EMBL/GenBank/DDBJ whole genome shotgun (WGS) entry which is preliminary data.</text>
</comment>
<reference evidence="2" key="2">
    <citation type="submission" date="2015-07" db="EMBL/GenBank/DDBJ databases">
        <title>Contrasting host-pathogen interactions and genome evolution in two generalist and specialist microsporidian pathogens of mosquitoes.</title>
        <authorList>
            <consortium name="The Broad Institute Genomics Platform"/>
            <consortium name="The Broad Institute Genome Sequencing Center for Infectious Disease"/>
            <person name="Cuomo C.A."/>
            <person name="Sanscrainte N.D."/>
            <person name="Goldberg J.M."/>
            <person name="Heiman D."/>
            <person name="Young S."/>
            <person name="Zeng Q."/>
            <person name="Becnel J.J."/>
            <person name="Birren B.W."/>
        </authorList>
    </citation>
    <scope>NUCLEOTIDE SEQUENCE [LARGE SCALE GENOMIC DNA]</scope>
    <source>
        <strain evidence="2">USNM 41457</strain>
    </source>
</reference>
<protein>
    <submittedName>
        <fullName evidence="1">Uncharacterized protein</fullName>
    </submittedName>
</protein>
<gene>
    <name evidence="1" type="ORF">EDEG_03406</name>
</gene>
<keyword evidence="2" id="KW-1185">Reference proteome</keyword>
<name>J9DHQ9_EDHAE</name>
<dbReference type="AlphaFoldDB" id="J9DHQ9"/>
<dbReference type="VEuPathDB" id="MicrosporidiaDB:EDEG_03406"/>
<organism evidence="1 2">
    <name type="scientific">Edhazardia aedis (strain USNM 41457)</name>
    <name type="common">Microsporidian parasite</name>
    <dbReference type="NCBI Taxonomy" id="1003232"/>
    <lineage>
        <taxon>Eukaryota</taxon>
        <taxon>Fungi</taxon>
        <taxon>Fungi incertae sedis</taxon>
        <taxon>Microsporidia</taxon>
        <taxon>Edhazardia</taxon>
    </lineage>
</organism>
<reference evidence="1 2" key="1">
    <citation type="submission" date="2011-08" db="EMBL/GenBank/DDBJ databases">
        <authorList>
            <person name="Liu Z.J."/>
            <person name="Shi F.L."/>
            <person name="Lu J.Q."/>
            <person name="Li M."/>
            <person name="Wang Z.L."/>
        </authorList>
    </citation>
    <scope>NUCLEOTIDE SEQUENCE [LARGE SCALE GENOMIC DNA]</scope>
    <source>
        <strain evidence="1 2">USNM 41457</strain>
    </source>
</reference>
<proteinExistence type="predicted"/>
<evidence type="ECO:0000313" key="1">
    <source>
        <dbReference type="EMBL" id="EJW02150.1"/>
    </source>
</evidence>
<dbReference type="HOGENOM" id="CLU_2291671_0_0_1"/>
<dbReference type="EMBL" id="AFBI03000087">
    <property type="protein sequence ID" value="EJW02150.1"/>
    <property type="molecule type" value="Genomic_DNA"/>
</dbReference>
<dbReference type="InParanoid" id="J9DHQ9"/>
<accession>J9DHQ9</accession>